<dbReference type="PROSITE" id="PS50045">
    <property type="entry name" value="SIGMA54_INTERACT_4"/>
    <property type="match status" value="1"/>
</dbReference>
<dbReference type="CDD" id="cd00060">
    <property type="entry name" value="FHA"/>
    <property type="match status" value="1"/>
</dbReference>
<dbReference type="Gene3D" id="2.60.200.20">
    <property type="match status" value="1"/>
</dbReference>
<dbReference type="InterPro" id="IPR000253">
    <property type="entry name" value="FHA_dom"/>
</dbReference>
<dbReference type="Gene3D" id="1.10.8.60">
    <property type="match status" value="1"/>
</dbReference>
<keyword evidence="2" id="KW-0067">ATP-binding</keyword>
<evidence type="ECO:0000313" key="5">
    <source>
        <dbReference type="EMBL" id="AKV00878.1"/>
    </source>
</evidence>
<dbReference type="SUPFAM" id="SSF52540">
    <property type="entry name" value="P-loop containing nucleoside triphosphate hydrolases"/>
    <property type="match status" value="1"/>
</dbReference>
<organism evidence="5 6">
    <name type="scientific">Labilithrix luteola</name>
    <dbReference type="NCBI Taxonomy" id="1391654"/>
    <lineage>
        <taxon>Bacteria</taxon>
        <taxon>Pseudomonadati</taxon>
        <taxon>Myxococcota</taxon>
        <taxon>Polyangia</taxon>
        <taxon>Polyangiales</taxon>
        <taxon>Labilitrichaceae</taxon>
        <taxon>Labilithrix</taxon>
    </lineage>
</organism>
<feature type="domain" description="FHA" evidence="3">
    <location>
        <begin position="63"/>
        <end position="112"/>
    </location>
</feature>
<dbReference type="PANTHER" id="PTHR32071">
    <property type="entry name" value="TRANSCRIPTIONAL REGULATORY PROTEIN"/>
    <property type="match status" value="1"/>
</dbReference>
<keyword evidence="1" id="KW-0547">Nucleotide-binding</keyword>
<dbReference type="AlphaFoldDB" id="A0A0K1Q569"/>
<dbReference type="Gene3D" id="3.40.50.300">
    <property type="entry name" value="P-loop containing nucleotide triphosphate hydrolases"/>
    <property type="match status" value="1"/>
</dbReference>
<dbReference type="GO" id="GO:0006355">
    <property type="term" value="P:regulation of DNA-templated transcription"/>
    <property type="evidence" value="ECO:0007669"/>
    <property type="project" value="InterPro"/>
</dbReference>
<dbReference type="Pfam" id="PF00158">
    <property type="entry name" value="Sigma54_activat"/>
    <property type="match status" value="1"/>
</dbReference>
<dbReference type="InterPro" id="IPR003593">
    <property type="entry name" value="AAA+_ATPase"/>
</dbReference>
<dbReference type="CDD" id="cd00009">
    <property type="entry name" value="AAA"/>
    <property type="match status" value="1"/>
</dbReference>
<dbReference type="Proteomes" id="UP000064967">
    <property type="component" value="Chromosome"/>
</dbReference>
<accession>A0A0K1Q569</accession>
<evidence type="ECO:0000313" key="6">
    <source>
        <dbReference type="Proteomes" id="UP000064967"/>
    </source>
</evidence>
<dbReference type="InterPro" id="IPR058031">
    <property type="entry name" value="AAA_lid_NorR"/>
</dbReference>
<dbReference type="PROSITE" id="PS50006">
    <property type="entry name" value="FHA_DOMAIN"/>
    <property type="match status" value="1"/>
</dbReference>
<dbReference type="Pfam" id="PF25601">
    <property type="entry name" value="AAA_lid_14"/>
    <property type="match status" value="1"/>
</dbReference>
<name>A0A0K1Q569_9BACT</name>
<dbReference type="EMBL" id="CP012333">
    <property type="protein sequence ID" value="AKV00878.1"/>
    <property type="molecule type" value="Genomic_DNA"/>
</dbReference>
<proteinExistence type="predicted"/>
<dbReference type="SMART" id="SM00240">
    <property type="entry name" value="FHA"/>
    <property type="match status" value="1"/>
</dbReference>
<dbReference type="InterPro" id="IPR002078">
    <property type="entry name" value="Sigma_54_int"/>
</dbReference>
<gene>
    <name evidence="5" type="ORF">AKJ09_07541</name>
</gene>
<dbReference type="KEGG" id="llu:AKJ09_07541"/>
<evidence type="ECO:0000259" key="3">
    <source>
        <dbReference type="PROSITE" id="PS50006"/>
    </source>
</evidence>
<dbReference type="STRING" id="1391654.AKJ09_07541"/>
<evidence type="ECO:0000256" key="2">
    <source>
        <dbReference type="ARBA" id="ARBA00022840"/>
    </source>
</evidence>
<evidence type="ECO:0000256" key="1">
    <source>
        <dbReference type="ARBA" id="ARBA00022741"/>
    </source>
</evidence>
<reference evidence="5 6" key="1">
    <citation type="submission" date="2015-08" db="EMBL/GenBank/DDBJ databases">
        <authorList>
            <person name="Babu N.S."/>
            <person name="Beckwith C.J."/>
            <person name="Beseler K.G."/>
            <person name="Brison A."/>
            <person name="Carone J.V."/>
            <person name="Caskin T.P."/>
            <person name="Diamond M."/>
            <person name="Durham M.E."/>
            <person name="Foxe J.M."/>
            <person name="Go M."/>
            <person name="Henderson B.A."/>
            <person name="Jones I.B."/>
            <person name="McGettigan J.A."/>
            <person name="Micheletti S.J."/>
            <person name="Nasrallah M.E."/>
            <person name="Ortiz D."/>
            <person name="Piller C.R."/>
            <person name="Privatt S.R."/>
            <person name="Schneider S.L."/>
            <person name="Sharp S."/>
            <person name="Smith T.C."/>
            <person name="Stanton J.D."/>
            <person name="Ullery H.E."/>
            <person name="Wilson R.J."/>
            <person name="Serrano M.G."/>
            <person name="Buck G."/>
            <person name="Lee V."/>
            <person name="Wang Y."/>
            <person name="Carvalho R."/>
            <person name="Voegtly L."/>
            <person name="Shi R."/>
            <person name="Duckworth R."/>
            <person name="Johnson A."/>
            <person name="Loviza R."/>
            <person name="Walstead R."/>
            <person name="Shah Z."/>
            <person name="Kiflezghi M."/>
            <person name="Wade K."/>
            <person name="Ball S.L."/>
            <person name="Bradley K.W."/>
            <person name="Asai D.J."/>
            <person name="Bowman C.A."/>
            <person name="Russell D.A."/>
            <person name="Pope W.H."/>
            <person name="Jacobs-Sera D."/>
            <person name="Hendrix R.W."/>
            <person name="Hatfull G.F."/>
        </authorList>
    </citation>
    <scope>NUCLEOTIDE SEQUENCE [LARGE SCALE GENOMIC DNA]</scope>
    <source>
        <strain evidence="5 6">DSM 27648</strain>
    </source>
</reference>
<protein>
    <submittedName>
        <fullName evidence="5">Response regulator of zinc sigma-54-dependent two-component system</fullName>
    </submittedName>
</protein>
<dbReference type="SUPFAM" id="SSF49879">
    <property type="entry name" value="SMAD/FHA domain"/>
    <property type="match status" value="1"/>
</dbReference>
<keyword evidence="6" id="KW-1185">Reference proteome</keyword>
<dbReference type="InterPro" id="IPR027417">
    <property type="entry name" value="P-loop_NTPase"/>
</dbReference>
<dbReference type="Pfam" id="PF16697">
    <property type="entry name" value="Yop-YscD_cpl"/>
    <property type="match status" value="1"/>
</dbReference>
<sequence length="469" mass="50853">MGERAGQVDMARIDEPYEAMPSSPRASETGHATPVLGPCFFLEVTAGSNAGVNVAIDDGSAPMFAGTSATCELRVADAAVARRHLRFEVSNGRLRLCELGSASGTFVNDVRAAEALLEGGETIRIGETSIAVRHAICELASRGPAASFGAFVGTSVTIRRLYPACAKLAASRAPLIIEGEPGTGKESLAKAIHHAGERAFGPFVVVDCTALPPTQLALALFGRDSRGTEETAAVEGAFEQARGGTLFIDEVGELDLGLQARLLQGLQRSEIRRIGSNAWRTVDVRIIVSTRRDLDTEVSESRFLDGLFTVLAGARLSLPPLRERSEDIELLARHFWAIHTRWRAQPFPENLLGRWKAYGWPGNVRELSSTLARLATFGEISAKEAREVFARRSTPPEAHDTLDELIAASESFADARARIIAEFERRYIGFLDAHHVGERARVSASGLSDRYLRVLRGRARDAVRRSPVC</sequence>
<evidence type="ECO:0000259" key="4">
    <source>
        <dbReference type="PROSITE" id="PS50045"/>
    </source>
</evidence>
<dbReference type="SMART" id="SM00382">
    <property type="entry name" value="AAA"/>
    <property type="match status" value="1"/>
</dbReference>
<feature type="domain" description="Sigma-54 factor interaction" evidence="4">
    <location>
        <begin position="151"/>
        <end position="376"/>
    </location>
</feature>
<dbReference type="GO" id="GO:0005524">
    <property type="term" value="F:ATP binding"/>
    <property type="evidence" value="ECO:0007669"/>
    <property type="project" value="UniProtKB-KW"/>
</dbReference>
<dbReference type="InterPro" id="IPR008984">
    <property type="entry name" value="SMAD_FHA_dom_sf"/>
</dbReference>
<dbReference type="InterPro" id="IPR032030">
    <property type="entry name" value="YscD_cytoplasmic_dom"/>
</dbReference>